<feature type="domain" description="DUF7041" evidence="2">
    <location>
        <begin position="15"/>
        <end position="97"/>
    </location>
</feature>
<sequence length="242" mass="26843">MGEENKAVFAVSLKLPTFWTTNPEAWFAQAEAQFAICCVTVDDTKCYHVVASLDSQTATRALSVLVSPPQERKYETIKTFLLSAFGKSESKRAHLLLNIQGLGDRKPSELMDSKLALLGPHSPCFLFRHLFLQQLPEHVRTPLAASHTVDYRLLAQEADRLYLSVIPNSTSVLEVNIASTQPSPSGSRARPSGGQTSQVCWYHNRYGEQARKCIQPCTHPAPKPRSFPTANKNHGNARQGQQ</sequence>
<dbReference type="InterPro" id="IPR055469">
    <property type="entry name" value="DUF7041"/>
</dbReference>
<gene>
    <name evidence="4" type="primary">LOC118477391</name>
</gene>
<dbReference type="Proteomes" id="UP000694888">
    <property type="component" value="Unplaced"/>
</dbReference>
<feature type="compositionally biased region" description="Polar residues" evidence="1">
    <location>
        <begin position="228"/>
        <end position="242"/>
    </location>
</feature>
<protein>
    <submittedName>
        <fullName evidence="4">Uncharacterized protein LOC118477391</fullName>
    </submittedName>
</protein>
<name>A0ABM1VQG3_APLCA</name>
<evidence type="ECO:0000313" key="4">
    <source>
        <dbReference type="RefSeq" id="XP_035824655.1"/>
    </source>
</evidence>
<dbReference type="PANTHER" id="PTHR33327:SF3">
    <property type="entry name" value="RNA-DIRECTED DNA POLYMERASE"/>
    <property type="match status" value="1"/>
</dbReference>
<dbReference type="GeneID" id="118477391"/>
<reference evidence="4" key="1">
    <citation type="submission" date="2025-08" db="UniProtKB">
        <authorList>
            <consortium name="RefSeq"/>
        </authorList>
    </citation>
    <scope>IDENTIFICATION</scope>
</reference>
<evidence type="ECO:0000256" key="1">
    <source>
        <dbReference type="SAM" id="MobiDB-lite"/>
    </source>
</evidence>
<dbReference type="RefSeq" id="XP_035824655.1">
    <property type="nucleotide sequence ID" value="XM_035968762.1"/>
</dbReference>
<feature type="region of interest" description="Disordered" evidence="1">
    <location>
        <begin position="217"/>
        <end position="242"/>
    </location>
</feature>
<evidence type="ECO:0000259" key="2">
    <source>
        <dbReference type="Pfam" id="PF23055"/>
    </source>
</evidence>
<accession>A0ABM1VQG3</accession>
<keyword evidence="3" id="KW-1185">Reference proteome</keyword>
<dbReference type="PANTHER" id="PTHR33327">
    <property type="entry name" value="ENDONUCLEASE"/>
    <property type="match status" value="1"/>
</dbReference>
<dbReference type="Pfam" id="PF23055">
    <property type="entry name" value="DUF7041"/>
    <property type="match status" value="1"/>
</dbReference>
<proteinExistence type="predicted"/>
<evidence type="ECO:0000313" key="3">
    <source>
        <dbReference type="Proteomes" id="UP000694888"/>
    </source>
</evidence>
<organism evidence="3 4">
    <name type="scientific">Aplysia californica</name>
    <name type="common">California sea hare</name>
    <dbReference type="NCBI Taxonomy" id="6500"/>
    <lineage>
        <taxon>Eukaryota</taxon>
        <taxon>Metazoa</taxon>
        <taxon>Spiralia</taxon>
        <taxon>Lophotrochozoa</taxon>
        <taxon>Mollusca</taxon>
        <taxon>Gastropoda</taxon>
        <taxon>Heterobranchia</taxon>
        <taxon>Euthyneura</taxon>
        <taxon>Tectipleura</taxon>
        <taxon>Aplysiida</taxon>
        <taxon>Aplysioidea</taxon>
        <taxon>Aplysiidae</taxon>
        <taxon>Aplysia</taxon>
    </lineage>
</organism>